<sequence>MAEEVVKARTRLDLTQKEFAAKCGLSHPTIQRVEGATISPRSKTYKGLDRGAEWPEGTARRIVEEGWRPEANPAPKHEWSAAERARMRDMPMTEVRETYEMFRRKSEYLAEIWIQEVMQVKADAEIEAKADNQSDTER</sequence>
<reference evidence="2 3" key="1">
    <citation type="submission" date="2020-08" db="EMBL/GenBank/DDBJ databases">
        <title>Amycolatopsis sp. nov. DR6-1 isolated from Dendrobium heterocarpum.</title>
        <authorList>
            <person name="Tedsree N."/>
            <person name="Kuncharoen N."/>
            <person name="Likhitwitayawuid K."/>
            <person name="Tanasupawat S."/>
        </authorList>
    </citation>
    <scope>NUCLEOTIDE SEQUENCE [LARGE SCALE GENOMIC DNA]</scope>
    <source>
        <strain evidence="2 3">DR6-1</strain>
    </source>
</reference>
<keyword evidence="3" id="KW-1185">Reference proteome</keyword>
<dbReference type="InterPro" id="IPR001387">
    <property type="entry name" value="Cro/C1-type_HTH"/>
</dbReference>
<proteinExistence type="predicted"/>
<dbReference type="Proteomes" id="UP000526734">
    <property type="component" value="Unassembled WGS sequence"/>
</dbReference>
<organism evidence="2 3">
    <name type="scientific">Amycolatopsis dendrobii</name>
    <dbReference type="NCBI Taxonomy" id="2760662"/>
    <lineage>
        <taxon>Bacteria</taxon>
        <taxon>Bacillati</taxon>
        <taxon>Actinomycetota</taxon>
        <taxon>Actinomycetes</taxon>
        <taxon>Pseudonocardiales</taxon>
        <taxon>Pseudonocardiaceae</taxon>
        <taxon>Amycolatopsis</taxon>
    </lineage>
</organism>
<name>A0A7W3VVE6_9PSEU</name>
<dbReference type="PROSITE" id="PS50943">
    <property type="entry name" value="HTH_CROC1"/>
    <property type="match status" value="1"/>
</dbReference>
<protein>
    <submittedName>
        <fullName evidence="2">Helix-turn-helix domain-containing protein</fullName>
    </submittedName>
</protein>
<evidence type="ECO:0000313" key="3">
    <source>
        <dbReference type="Proteomes" id="UP000526734"/>
    </source>
</evidence>
<dbReference type="SUPFAM" id="SSF47413">
    <property type="entry name" value="lambda repressor-like DNA-binding domains"/>
    <property type="match status" value="1"/>
</dbReference>
<dbReference type="Pfam" id="PF01381">
    <property type="entry name" value="HTH_3"/>
    <property type="match status" value="1"/>
</dbReference>
<dbReference type="AlphaFoldDB" id="A0A7W3VVE6"/>
<feature type="domain" description="HTH cro/C1-type" evidence="1">
    <location>
        <begin position="5"/>
        <end position="44"/>
    </location>
</feature>
<gene>
    <name evidence="2" type="ORF">H4281_12500</name>
</gene>
<evidence type="ECO:0000259" key="1">
    <source>
        <dbReference type="PROSITE" id="PS50943"/>
    </source>
</evidence>
<accession>A0A7W3VVE6</accession>
<dbReference type="RefSeq" id="WP_182891044.1">
    <property type="nucleotide sequence ID" value="NZ_JACGZW010000004.1"/>
</dbReference>
<dbReference type="InterPro" id="IPR010982">
    <property type="entry name" value="Lambda_DNA-bd_dom_sf"/>
</dbReference>
<dbReference type="CDD" id="cd00093">
    <property type="entry name" value="HTH_XRE"/>
    <property type="match status" value="1"/>
</dbReference>
<dbReference type="Gene3D" id="1.10.260.40">
    <property type="entry name" value="lambda repressor-like DNA-binding domains"/>
    <property type="match status" value="1"/>
</dbReference>
<evidence type="ECO:0000313" key="2">
    <source>
        <dbReference type="EMBL" id="MBB1153954.1"/>
    </source>
</evidence>
<dbReference type="GO" id="GO:0003677">
    <property type="term" value="F:DNA binding"/>
    <property type="evidence" value="ECO:0007669"/>
    <property type="project" value="InterPro"/>
</dbReference>
<comment type="caution">
    <text evidence="2">The sequence shown here is derived from an EMBL/GenBank/DDBJ whole genome shotgun (WGS) entry which is preliminary data.</text>
</comment>
<dbReference type="EMBL" id="JACGZW010000004">
    <property type="protein sequence ID" value="MBB1153954.1"/>
    <property type="molecule type" value="Genomic_DNA"/>
</dbReference>